<gene>
    <name evidence="1" type="ORF">BJX66DRAFT_331346</name>
</gene>
<sequence>MPHPLEMDIECLPRSADGDVTITVLPDVHQLRSSVLRQCSGTLKKLLDMSQPLSFKLEQQRQCGASLGSVRLNLVGSPGHRYGMLELQGYDGSHCAIEEIVPYSYPVWSERIRHVWANMVRIFRSLPPILDEGGSDSILGNSQALIELGEDILASDVVSRGLNTAFHNLDQQIYRLIALDPVSWVKLAVPIQSGPIFQESMIHLLGKWGQLEEKERDSLPADIYNVCRRKIEDLNSIKKTVELQIVNHVPRARSPTSGYCDTDNVAVWMALTYYHQWLSQAFAEGRNYRARDGGAAFYRAIAGGGDTNLNMLEQDVSHFAFTEIEDESRQGLREPERDLTELKKGIKGFVSDLLVNHAKYDPEILGELPYLTCYHVGEEEMPPKPAETVKSMYPTTETRMANAGGNFANGNLQHNFFSDPMSNGNGVQVPMNMMGYNGLANNFYPTNSTQNHSVFDGTNVASQQWGPGWSNTVDIPNTTPQLPMASLSDMTTAVYQTQIDQNGNFDEIDVFGIVPTIETENYSQNDDGTAFF</sequence>
<evidence type="ECO:0000313" key="2">
    <source>
        <dbReference type="Proteomes" id="UP001610563"/>
    </source>
</evidence>
<dbReference type="PANTHER" id="PTHR38119:SF2">
    <property type="entry name" value="TRANSCRIPTION FACTOR DOMAIN-CONTAINING PROTEIN"/>
    <property type="match status" value="1"/>
</dbReference>
<dbReference type="PANTHER" id="PTHR38119">
    <property type="entry name" value="BTB DOMAIN-CONTAINING PROTEIN-RELATED"/>
    <property type="match status" value="1"/>
</dbReference>
<name>A0ABR4GQ23_9EURO</name>
<proteinExistence type="predicted"/>
<accession>A0ABR4GQ23</accession>
<protein>
    <recommendedName>
        <fullName evidence="3">C6 zinc finger domain protein</fullName>
    </recommendedName>
</protein>
<reference evidence="1 2" key="1">
    <citation type="submission" date="2024-07" db="EMBL/GenBank/DDBJ databases">
        <title>Section-level genome sequencing and comparative genomics of Aspergillus sections Usti and Cavernicolus.</title>
        <authorList>
            <consortium name="Lawrence Berkeley National Laboratory"/>
            <person name="Nybo J.L."/>
            <person name="Vesth T.C."/>
            <person name="Theobald S."/>
            <person name="Frisvad J.C."/>
            <person name="Larsen T.O."/>
            <person name="Kjaerboelling I."/>
            <person name="Rothschild-Mancinelli K."/>
            <person name="Lyhne E.K."/>
            <person name="Kogle M.E."/>
            <person name="Barry K."/>
            <person name="Clum A."/>
            <person name="Na H."/>
            <person name="Ledsgaard L."/>
            <person name="Lin J."/>
            <person name="Lipzen A."/>
            <person name="Kuo A."/>
            <person name="Riley R."/>
            <person name="Mondo S."/>
            <person name="Labutti K."/>
            <person name="Haridas S."/>
            <person name="Pangalinan J."/>
            <person name="Salamov A.A."/>
            <person name="Simmons B.A."/>
            <person name="Magnuson J.K."/>
            <person name="Chen J."/>
            <person name="Drula E."/>
            <person name="Henrissat B."/>
            <person name="Wiebenga A."/>
            <person name="Lubbers R.J."/>
            <person name="Gomes A.C."/>
            <person name="Makela M.R."/>
            <person name="Stajich J."/>
            <person name="Grigoriev I.V."/>
            <person name="Mortensen U.H."/>
            <person name="De Vries R.P."/>
            <person name="Baker S.E."/>
            <person name="Andersen M.R."/>
        </authorList>
    </citation>
    <scope>NUCLEOTIDE SEQUENCE [LARGE SCALE GENOMIC DNA]</scope>
    <source>
        <strain evidence="1 2">CBS 209.92</strain>
    </source>
</reference>
<dbReference type="EMBL" id="JBFTWV010000001">
    <property type="protein sequence ID" value="KAL2801168.1"/>
    <property type="molecule type" value="Genomic_DNA"/>
</dbReference>
<comment type="caution">
    <text evidence="1">The sequence shown here is derived from an EMBL/GenBank/DDBJ whole genome shotgun (WGS) entry which is preliminary data.</text>
</comment>
<evidence type="ECO:0008006" key="3">
    <source>
        <dbReference type="Google" id="ProtNLM"/>
    </source>
</evidence>
<keyword evidence="2" id="KW-1185">Reference proteome</keyword>
<evidence type="ECO:0000313" key="1">
    <source>
        <dbReference type="EMBL" id="KAL2801168.1"/>
    </source>
</evidence>
<organism evidence="1 2">
    <name type="scientific">Aspergillus keveii</name>
    <dbReference type="NCBI Taxonomy" id="714993"/>
    <lineage>
        <taxon>Eukaryota</taxon>
        <taxon>Fungi</taxon>
        <taxon>Dikarya</taxon>
        <taxon>Ascomycota</taxon>
        <taxon>Pezizomycotina</taxon>
        <taxon>Eurotiomycetes</taxon>
        <taxon>Eurotiomycetidae</taxon>
        <taxon>Eurotiales</taxon>
        <taxon>Aspergillaceae</taxon>
        <taxon>Aspergillus</taxon>
        <taxon>Aspergillus subgen. Nidulantes</taxon>
    </lineage>
</organism>
<dbReference type="Proteomes" id="UP001610563">
    <property type="component" value="Unassembled WGS sequence"/>
</dbReference>